<keyword evidence="6" id="KW-0106">Calcium</keyword>
<dbReference type="PROSITE" id="PS50222">
    <property type="entry name" value="EF_HAND_2"/>
    <property type="match status" value="4"/>
</dbReference>
<evidence type="ECO:0000259" key="11">
    <source>
        <dbReference type="PROSITE" id="PS50222"/>
    </source>
</evidence>
<protein>
    <recommendedName>
        <fullName evidence="14">Calcium-dependent protein kinase</fullName>
    </recommendedName>
</protein>
<evidence type="ECO:0000256" key="2">
    <source>
        <dbReference type="ARBA" id="ARBA00022679"/>
    </source>
</evidence>
<dbReference type="GO" id="GO:0005509">
    <property type="term" value="F:calcium ion binding"/>
    <property type="evidence" value="ECO:0007669"/>
    <property type="project" value="InterPro"/>
</dbReference>
<evidence type="ECO:0000256" key="9">
    <source>
        <dbReference type="SAM" id="Phobius"/>
    </source>
</evidence>
<keyword evidence="1" id="KW-0723">Serine/threonine-protein kinase</keyword>
<dbReference type="InterPro" id="IPR050205">
    <property type="entry name" value="CDPK_Ser/Thr_kinases"/>
</dbReference>
<dbReference type="SMART" id="SM00220">
    <property type="entry name" value="S_TKc"/>
    <property type="match status" value="1"/>
</dbReference>
<accession>A0AAE0BW31</accession>
<dbReference type="GO" id="GO:0005524">
    <property type="term" value="F:ATP binding"/>
    <property type="evidence" value="ECO:0007669"/>
    <property type="project" value="UniProtKB-KW"/>
</dbReference>
<dbReference type="InterPro" id="IPR008271">
    <property type="entry name" value="Ser/Thr_kinase_AS"/>
</dbReference>
<dbReference type="SMART" id="SM00054">
    <property type="entry name" value="EFh"/>
    <property type="match status" value="4"/>
</dbReference>
<keyword evidence="3" id="KW-0677">Repeat</keyword>
<evidence type="ECO:0000256" key="5">
    <source>
        <dbReference type="ARBA" id="ARBA00022777"/>
    </source>
</evidence>
<dbReference type="Proteomes" id="UP001190700">
    <property type="component" value="Unassembled WGS sequence"/>
</dbReference>
<dbReference type="SUPFAM" id="SSF56112">
    <property type="entry name" value="Protein kinase-like (PK-like)"/>
    <property type="match status" value="1"/>
</dbReference>
<reference evidence="12 13" key="1">
    <citation type="journal article" date="2015" name="Genome Biol. Evol.">
        <title>Comparative Genomics of a Bacterivorous Green Alga Reveals Evolutionary Causalities and Consequences of Phago-Mixotrophic Mode of Nutrition.</title>
        <authorList>
            <person name="Burns J.A."/>
            <person name="Paasch A."/>
            <person name="Narechania A."/>
            <person name="Kim E."/>
        </authorList>
    </citation>
    <scope>NUCLEOTIDE SEQUENCE [LARGE SCALE GENOMIC DNA]</scope>
    <source>
        <strain evidence="12 13">PLY_AMNH</strain>
    </source>
</reference>
<dbReference type="Gene3D" id="1.10.238.10">
    <property type="entry name" value="EF-hand"/>
    <property type="match status" value="1"/>
</dbReference>
<dbReference type="FunFam" id="1.10.510.10:FF:000571">
    <property type="entry name" value="Maternal embryonic leucine zipper kinase"/>
    <property type="match status" value="1"/>
</dbReference>
<dbReference type="PANTHER" id="PTHR24349">
    <property type="entry name" value="SERINE/THREONINE-PROTEIN KINASE"/>
    <property type="match status" value="1"/>
</dbReference>
<dbReference type="InterPro" id="IPR011009">
    <property type="entry name" value="Kinase-like_dom_sf"/>
</dbReference>
<feature type="domain" description="EF-hand" evidence="11">
    <location>
        <begin position="403"/>
        <end position="438"/>
    </location>
</feature>
<keyword evidence="5" id="KW-0418">Kinase</keyword>
<dbReference type="CDD" id="cd00051">
    <property type="entry name" value="EFh"/>
    <property type="match status" value="2"/>
</dbReference>
<evidence type="ECO:0000256" key="4">
    <source>
        <dbReference type="ARBA" id="ARBA00022741"/>
    </source>
</evidence>
<keyword evidence="4" id="KW-0547">Nucleotide-binding</keyword>
<dbReference type="InterPro" id="IPR011992">
    <property type="entry name" value="EF-hand-dom_pair"/>
</dbReference>
<comment type="caution">
    <text evidence="12">The sequence shown here is derived from an EMBL/GenBank/DDBJ whole genome shotgun (WGS) entry which is preliminary data.</text>
</comment>
<evidence type="ECO:0000256" key="1">
    <source>
        <dbReference type="ARBA" id="ARBA00022527"/>
    </source>
</evidence>
<gene>
    <name evidence="12" type="ORF">CYMTET_46541</name>
</gene>
<dbReference type="PROSITE" id="PS00018">
    <property type="entry name" value="EF_HAND_1"/>
    <property type="match status" value="3"/>
</dbReference>
<dbReference type="GO" id="GO:0043226">
    <property type="term" value="C:organelle"/>
    <property type="evidence" value="ECO:0007669"/>
    <property type="project" value="UniProtKB-ARBA"/>
</dbReference>
<keyword evidence="2" id="KW-0808">Transferase</keyword>
<dbReference type="PROSITE" id="PS00108">
    <property type="entry name" value="PROTEIN_KINASE_ST"/>
    <property type="match status" value="1"/>
</dbReference>
<evidence type="ECO:0000313" key="12">
    <source>
        <dbReference type="EMBL" id="KAK3243827.1"/>
    </source>
</evidence>
<keyword evidence="9" id="KW-0472">Membrane</keyword>
<dbReference type="GO" id="GO:0004674">
    <property type="term" value="F:protein serine/threonine kinase activity"/>
    <property type="evidence" value="ECO:0007669"/>
    <property type="project" value="UniProtKB-KW"/>
</dbReference>
<evidence type="ECO:0008006" key="14">
    <source>
        <dbReference type="Google" id="ProtNLM"/>
    </source>
</evidence>
<keyword evidence="9" id="KW-0812">Transmembrane</keyword>
<feature type="domain" description="EF-hand" evidence="11">
    <location>
        <begin position="439"/>
        <end position="474"/>
    </location>
</feature>
<name>A0AAE0BW31_9CHLO</name>
<organism evidence="12 13">
    <name type="scientific">Cymbomonas tetramitiformis</name>
    <dbReference type="NCBI Taxonomy" id="36881"/>
    <lineage>
        <taxon>Eukaryota</taxon>
        <taxon>Viridiplantae</taxon>
        <taxon>Chlorophyta</taxon>
        <taxon>Pyramimonadophyceae</taxon>
        <taxon>Pyramimonadales</taxon>
        <taxon>Pyramimonadaceae</taxon>
        <taxon>Cymbomonas</taxon>
    </lineage>
</organism>
<dbReference type="Gene3D" id="3.30.200.20">
    <property type="entry name" value="Phosphorylase Kinase, domain 1"/>
    <property type="match status" value="1"/>
</dbReference>
<dbReference type="Pfam" id="PF13499">
    <property type="entry name" value="EF-hand_7"/>
    <property type="match status" value="2"/>
</dbReference>
<feature type="compositionally biased region" description="Polar residues" evidence="8">
    <location>
        <begin position="1"/>
        <end position="11"/>
    </location>
</feature>
<keyword evidence="13" id="KW-1185">Reference proteome</keyword>
<dbReference type="InterPro" id="IPR000719">
    <property type="entry name" value="Prot_kinase_dom"/>
</dbReference>
<dbReference type="EMBL" id="LGRX02032627">
    <property type="protein sequence ID" value="KAK3243827.1"/>
    <property type="molecule type" value="Genomic_DNA"/>
</dbReference>
<dbReference type="AlphaFoldDB" id="A0AAE0BW31"/>
<keyword evidence="7" id="KW-0067">ATP-binding</keyword>
<dbReference type="SUPFAM" id="SSF47473">
    <property type="entry name" value="EF-hand"/>
    <property type="match status" value="1"/>
</dbReference>
<evidence type="ECO:0000256" key="7">
    <source>
        <dbReference type="ARBA" id="ARBA00022840"/>
    </source>
</evidence>
<proteinExistence type="predicted"/>
<dbReference type="InterPro" id="IPR018247">
    <property type="entry name" value="EF_Hand_1_Ca_BS"/>
</dbReference>
<evidence type="ECO:0000256" key="6">
    <source>
        <dbReference type="ARBA" id="ARBA00022837"/>
    </source>
</evidence>
<evidence type="ECO:0000259" key="10">
    <source>
        <dbReference type="PROSITE" id="PS50011"/>
    </source>
</evidence>
<feature type="transmembrane region" description="Helical" evidence="9">
    <location>
        <begin position="477"/>
        <end position="501"/>
    </location>
</feature>
<sequence length="558" mass="61449">MFGLCSSSNSDVRYGENAGTAKPQPSAEPVEPPEVVETPDEPEDTFVVTSLKVTKSQEAPSGATPAVSEDAPVLGNGVYGPTRIVKHLQTGEELGCKSVLKVKLANEDNVMDFQREVEILQLLSSSSGVIGLKEVYEDADGVHLVTDLCTGGDLVSKIRDSDCFSEKRASQLFGGLMVALEQCHSNGVIHRDVKLDNVLLTDNSENPSLKLIDFTIAAYARDCPLCDVVGTASYVAPEVLRGEYGMEVDIWSAGVTLFAMLSGELPFEGPTENDLYGNILRAAYNLEADPWHVISVPAKDLISKMLVKNPADRITATEVLKHPWLTLADASEFSLLDIVVPRMRAFTLQNDFKRAGKALIATNLTTEQLDGLREIFAHFDLDADGCITFAELQMGLRRRGYVSLSVEVDEMMAKMDVNRNSSVDYAEFLAATLHTSKLSSSEYLWDAFRKIDADNSGHITEKELHEAMDELGIKARVLYVFTLIQDCIALLPLSIICYLFCPKQMPSAEMMKAMDLNGDGLIDYEEFSYHMSCETWRAAGSKGKYLREPPVYVLLHNN</sequence>
<feature type="domain" description="Protein kinase" evidence="10">
    <location>
        <begin position="68"/>
        <end position="325"/>
    </location>
</feature>
<dbReference type="Pfam" id="PF00069">
    <property type="entry name" value="Pkinase"/>
    <property type="match status" value="1"/>
</dbReference>
<feature type="domain" description="EF-hand" evidence="11">
    <location>
        <begin position="367"/>
        <end position="402"/>
    </location>
</feature>
<feature type="region of interest" description="Disordered" evidence="8">
    <location>
        <begin position="1"/>
        <end position="43"/>
    </location>
</feature>
<evidence type="ECO:0000256" key="8">
    <source>
        <dbReference type="SAM" id="MobiDB-lite"/>
    </source>
</evidence>
<dbReference type="Gene3D" id="1.10.510.10">
    <property type="entry name" value="Transferase(Phosphotransferase) domain 1"/>
    <property type="match status" value="1"/>
</dbReference>
<dbReference type="InterPro" id="IPR002048">
    <property type="entry name" value="EF_hand_dom"/>
</dbReference>
<dbReference type="CDD" id="cd05117">
    <property type="entry name" value="STKc_CAMK"/>
    <property type="match status" value="1"/>
</dbReference>
<keyword evidence="9" id="KW-1133">Transmembrane helix</keyword>
<evidence type="ECO:0000313" key="13">
    <source>
        <dbReference type="Proteomes" id="UP001190700"/>
    </source>
</evidence>
<feature type="domain" description="EF-hand" evidence="11">
    <location>
        <begin position="502"/>
        <end position="537"/>
    </location>
</feature>
<dbReference type="PROSITE" id="PS50011">
    <property type="entry name" value="PROTEIN_KINASE_DOM"/>
    <property type="match status" value="1"/>
</dbReference>
<dbReference type="FunFam" id="1.10.238.10:FF:000178">
    <property type="entry name" value="Calmodulin-2 A"/>
    <property type="match status" value="1"/>
</dbReference>
<evidence type="ECO:0000256" key="3">
    <source>
        <dbReference type="ARBA" id="ARBA00022737"/>
    </source>
</evidence>